<comment type="caution">
    <text evidence="2">The sequence shown here is derived from an EMBL/GenBank/DDBJ whole genome shotgun (WGS) entry which is preliminary data.</text>
</comment>
<reference evidence="2" key="1">
    <citation type="submission" date="2021-12" db="EMBL/GenBank/DDBJ databases">
        <authorList>
            <person name="Rodrigo-Torres L."/>
            <person name="Arahal R. D."/>
            <person name="Lucena T."/>
        </authorList>
    </citation>
    <scope>NUCLEOTIDE SEQUENCE</scope>
    <source>
        <strain evidence="2">CECT 8226</strain>
    </source>
</reference>
<sequence length="381" mass="42204">MKSYKIALSILCASVLLAGCNSNDDSNPNPIDPPVDGDLTGVLWELSSQNVDSQTNTLENLPNVYYFSDEQLKYYYDDQVDGVYKVAYSDITNDEESKTITFNYYDDDAFADGVLDSDEFTRVSGQYAFENEQLIIDTDNFGQLAGNDLSDRDDVKNAVENADSDSGENKLVKVQDVSSEVAGDLRIALATDNGISSGTFKLDTIYRVNTDNEAPEVERNNTYVTLYDTGFSTGKTYGEIVLSDKSDEDGKGMVRYRDSQSTFSDEVGEFDIGEPLSIEATWGNDEFTFVINQDDVEVANKTVPYAVVNGPIKFISFRIGDVKNTSRFEVLGDNFEVYSNDEEKVIFLDDFESYSDGQGLAETSNYRGESAQATVVSLLSE</sequence>
<keyword evidence="3" id="KW-1185">Reference proteome</keyword>
<evidence type="ECO:0000313" key="2">
    <source>
        <dbReference type="EMBL" id="CAH0528805.1"/>
    </source>
</evidence>
<accession>A0ABM8ZMB0</accession>
<keyword evidence="1" id="KW-0732">Signal</keyword>
<dbReference type="PROSITE" id="PS51257">
    <property type="entry name" value="PROKAR_LIPOPROTEIN"/>
    <property type="match status" value="1"/>
</dbReference>
<organism evidence="2 3">
    <name type="scientific">Vibrio hippocampi</name>
    <dbReference type="NCBI Taxonomy" id="654686"/>
    <lineage>
        <taxon>Bacteria</taxon>
        <taxon>Pseudomonadati</taxon>
        <taxon>Pseudomonadota</taxon>
        <taxon>Gammaproteobacteria</taxon>
        <taxon>Vibrionales</taxon>
        <taxon>Vibrionaceae</taxon>
        <taxon>Vibrio</taxon>
    </lineage>
</organism>
<proteinExistence type="predicted"/>
<gene>
    <name evidence="2" type="ORF">VHP8226_02832</name>
</gene>
<dbReference type="EMBL" id="CAKLCM010000003">
    <property type="protein sequence ID" value="CAH0528805.1"/>
    <property type="molecule type" value="Genomic_DNA"/>
</dbReference>
<name>A0ABM8ZMB0_9VIBR</name>
<evidence type="ECO:0000256" key="1">
    <source>
        <dbReference type="SAM" id="SignalP"/>
    </source>
</evidence>
<feature type="signal peptide" evidence="1">
    <location>
        <begin position="1"/>
        <end position="18"/>
    </location>
</feature>
<dbReference type="RefSeq" id="WP_237485707.1">
    <property type="nucleotide sequence ID" value="NZ_CAKLCM010000003.1"/>
</dbReference>
<evidence type="ECO:0000313" key="3">
    <source>
        <dbReference type="Proteomes" id="UP000838160"/>
    </source>
</evidence>
<protein>
    <submittedName>
        <fullName evidence="2">Uncharacterized protein</fullName>
    </submittedName>
</protein>
<feature type="chain" id="PRO_5047200369" evidence="1">
    <location>
        <begin position="19"/>
        <end position="381"/>
    </location>
</feature>
<dbReference type="Proteomes" id="UP000838160">
    <property type="component" value="Unassembled WGS sequence"/>
</dbReference>